<evidence type="ECO:0000256" key="10">
    <source>
        <dbReference type="RuleBase" id="RU366046"/>
    </source>
</evidence>
<dbReference type="OrthoDB" id="9801785at2"/>
<accession>A0A074KAR9</accession>
<comment type="catalytic activity">
    <reaction evidence="1 10">
        <text>UDP-alpha-D-glucose = UDP-alpha-D-galactose</text>
        <dbReference type="Rhea" id="RHEA:22168"/>
        <dbReference type="ChEBI" id="CHEBI:58885"/>
        <dbReference type="ChEBI" id="CHEBI:66914"/>
        <dbReference type="EC" id="5.1.3.2"/>
    </reaction>
</comment>
<name>A0A074KAR9_9RHOB</name>
<dbReference type="GO" id="GO:0033499">
    <property type="term" value="P:galactose catabolic process via UDP-galactose, Leloir pathway"/>
    <property type="evidence" value="ECO:0007669"/>
    <property type="project" value="TreeGrafter"/>
</dbReference>
<evidence type="ECO:0000256" key="2">
    <source>
        <dbReference type="ARBA" id="ARBA00001911"/>
    </source>
</evidence>
<comment type="subunit">
    <text evidence="10">Homodimer.</text>
</comment>
<comment type="similarity">
    <text evidence="4 10">Belongs to the NAD(P)-dependent epimerase/dehydratase family.</text>
</comment>
<evidence type="ECO:0000256" key="1">
    <source>
        <dbReference type="ARBA" id="ARBA00000083"/>
    </source>
</evidence>
<protein>
    <recommendedName>
        <fullName evidence="6 10">UDP-glucose 4-epimerase</fullName>
        <ecNumber evidence="5 10">5.1.3.2</ecNumber>
    </recommendedName>
</protein>
<evidence type="ECO:0000256" key="9">
    <source>
        <dbReference type="ARBA" id="ARBA00023277"/>
    </source>
</evidence>
<dbReference type="UniPathway" id="UPA00214"/>
<dbReference type="PANTHER" id="PTHR43725">
    <property type="entry name" value="UDP-GLUCOSE 4-EPIMERASE"/>
    <property type="match status" value="1"/>
</dbReference>
<evidence type="ECO:0000259" key="11">
    <source>
        <dbReference type="Pfam" id="PF01370"/>
    </source>
</evidence>
<dbReference type="GO" id="GO:0003978">
    <property type="term" value="F:UDP-glucose 4-epimerase activity"/>
    <property type="evidence" value="ECO:0007669"/>
    <property type="project" value="UniProtKB-UniRule"/>
</dbReference>
<dbReference type="InterPro" id="IPR036291">
    <property type="entry name" value="NAD(P)-bd_dom_sf"/>
</dbReference>
<evidence type="ECO:0000256" key="5">
    <source>
        <dbReference type="ARBA" id="ARBA00013189"/>
    </source>
</evidence>
<evidence type="ECO:0000256" key="7">
    <source>
        <dbReference type="ARBA" id="ARBA00023027"/>
    </source>
</evidence>
<organism evidence="12 13">
    <name type="scientific">Thioclava indica</name>
    <dbReference type="NCBI Taxonomy" id="1353528"/>
    <lineage>
        <taxon>Bacteria</taxon>
        <taxon>Pseudomonadati</taxon>
        <taxon>Pseudomonadota</taxon>
        <taxon>Alphaproteobacteria</taxon>
        <taxon>Rhodobacterales</taxon>
        <taxon>Paracoccaceae</taxon>
        <taxon>Thioclava</taxon>
    </lineage>
</organism>
<dbReference type="Proteomes" id="UP000027471">
    <property type="component" value="Unassembled WGS sequence"/>
</dbReference>
<feature type="domain" description="NAD-dependent epimerase/dehydratase" evidence="11">
    <location>
        <begin position="9"/>
        <end position="257"/>
    </location>
</feature>
<dbReference type="Pfam" id="PF01370">
    <property type="entry name" value="Epimerase"/>
    <property type="match status" value="1"/>
</dbReference>
<dbReference type="CDD" id="cd05247">
    <property type="entry name" value="UDP_G4E_1_SDR_e"/>
    <property type="match status" value="1"/>
</dbReference>
<dbReference type="STRING" id="1353528.DT23_16250"/>
<evidence type="ECO:0000313" key="12">
    <source>
        <dbReference type="EMBL" id="KEO58607.1"/>
    </source>
</evidence>
<keyword evidence="13" id="KW-1185">Reference proteome</keyword>
<comment type="cofactor">
    <cofactor evidence="2 10">
        <name>NAD(+)</name>
        <dbReference type="ChEBI" id="CHEBI:57540"/>
    </cofactor>
</comment>
<comment type="pathway">
    <text evidence="3 10">Carbohydrate metabolism; galactose metabolism.</text>
</comment>
<dbReference type="EMBL" id="AUNB01000033">
    <property type="protein sequence ID" value="KEO58607.1"/>
    <property type="molecule type" value="Genomic_DNA"/>
</dbReference>
<dbReference type="EC" id="5.1.3.2" evidence="5 10"/>
<keyword evidence="8 10" id="KW-0413">Isomerase</keyword>
<evidence type="ECO:0000256" key="4">
    <source>
        <dbReference type="ARBA" id="ARBA00007637"/>
    </source>
</evidence>
<keyword evidence="7 10" id="KW-0520">NAD</keyword>
<dbReference type="RefSeq" id="WP_038131334.1">
    <property type="nucleotide sequence ID" value="NZ_AUNB01000033.1"/>
</dbReference>
<evidence type="ECO:0000256" key="6">
    <source>
        <dbReference type="ARBA" id="ARBA00018569"/>
    </source>
</evidence>
<keyword evidence="9 10" id="KW-0119">Carbohydrate metabolism</keyword>
<dbReference type="eggNOG" id="COG1087">
    <property type="taxonomic scope" value="Bacteria"/>
</dbReference>
<dbReference type="PANTHER" id="PTHR43725:SF53">
    <property type="entry name" value="UDP-ARABINOSE 4-EPIMERASE 1"/>
    <property type="match status" value="1"/>
</dbReference>
<evidence type="ECO:0000256" key="8">
    <source>
        <dbReference type="ARBA" id="ARBA00023235"/>
    </source>
</evidence>
<evidence type="ECO:0000256" key="3">
    <source>
        <dbReference type="ARBA" id="ARBA00004947"/>
    </source>
</evidence>
<dbReference type="Gene3D" id="3.40.50.720">
    <property type="entry name" value="NAD(P)-binding Rossmann-like Domain"/>
    <property type="match status" value="1"/>
</dbReference>
<reference evidence="12 13" key="1">
    <citation type="journal article" date="2015" name="Antonie Van Leeuwenhoek">
        <title>Thioclava indica sp. nov., isolated from surface seawater of the Indian Ocean.</title>
        <authorList>
            <person name="Liu Y."/>
            <person name="Lai Q."/>
            <person name="Du J."/>
            <person name="Xu H."/>
            <person name="Jiang L."/>
            <person name="Shao Z."/>
        </authorList>
    </citation>
    <scope>NUCLEOTIDE SEQUENCE [LARGE SCALE GENOMIC DNA]</scope>
    <source>
        <strain evidence="12 13">DT23-4</strain>
    </source>
</reference>
<dbReference type="InterPro" id="IPR005886">
    <property type="entry name" value="UDP_G4E"/>
</dbReference>
<comment type="caution">
    <text evidence="12">The sequence shown here is derived from an EMBL/GenBank/DDBJ whole genome shotgun (WGS) entry which is preliminary data.</text>
</comment>
<dbReference type="Gene3D" id="3.90.25.10">
    <property type="entry name" value="UDP-galactose 4-epimerase, domain 1"/>
    <property type="match status" value="1"/>
</dbReference>
<dbReference type="SUPFAM" id="SSF51735">
    <property type="entry name" value="NAD(P)-binding Rossmann-fold domains"/>
    <property type="match status" value="1"/>
</dbReference>
<dbReference type="AlphaFoldDB" id="A0A074KAR9"/>
<sequence>MSIWRVERVLVTGGAGYIGSHCCKVLTQSGRLPIAYDNLSRGHADAVRWGPLITGDIRDPDRLAQALRDERIDAVIHFAALAYVGESVRDPLEYYDVNVNGMRTLLDAMLEGGCKRIVFSSSCATYGTPAHLPITEDSAQNPINPYGRTKLIGEWMLRDAAKAHGLRYAALRYFNAAGADPEGDLGERHAPETHLIPLALMAAAGLGPPLQVFGTDYATPDGTCIRDYIHVSDLARAHLCALDHLEGGGENVALNLGTGRGASIFDVVAAVERVTGRGVPLRFGPRREGDPPELTADPTRAAELIGFAPAYRELDDMIAHAAPWFGLSAQNQRGVASC</sequence>
<gene>
    <name evidence="12" type="ORF">DT23_16250</name>
</gene>
<dbReference type="InterPro" id="IPR001509">
    <property type="entry name" value="Epimerase_deHydtase"/>
</dbReference>
<dbReference type="NCBIfam" id="TIGR01179">
    <property type="entry name" value="galE"/>
    <property type="match status" value="1"/>
</dbReference>
<evidence type="ECO:0000313" key="13">
    <source>
        <dbReference type="Proteomes" id="UP000027471"/>
    </source>
</evidence>
<proteinExistence type="inferred from homology"/>